<feature type="repeat" description="ANK" evidence="1">
    <location>
        <begin position="138"/>
        <end position="159"/>
    </location>
</feature>
<feature type="region of interest" description="Disordered" evidence="2">
    <location>
        <begin position="623"/>
        <end position="657"/>
    </location>
</feature>
<evidence type="ECO:0000256" key="1">
    <source>
        <dbReference type="PROSITE-ProRule" id="PRU00023"/>
    </source>
</evidence>
<feature type="compositionally biased region" description="Basic and acidic residues" evidence="2">
    <location>
        <begin position="648"/>
        <end position="657"/>
    </location>
</feature>
<dbReference type="Pfam" id="PF05186">
    <property type="entry name" value="Dpy-30"/>
    <property type="match status" value="1"/>
</dbReference>
<evidence type="ECO:0000313" key="4">
    <source>
        <dbReference type="WBParaSite" id="Pan_g17974.t1"/>
    </source>
</evidence>
<reference evidence="3" key="1">
    <citation type="journal article" date="2013" name="Genetics">
        <title>The draft genome and transcriptome of Panagrellus redivivus are shaped by the harsh demands of a free-living lifestyle.</title>
        <authorList>
            <person name="Srinivasan J."/>
            <person name="Dillman A.R."/>
            <person name="Macchietto M.G."/>
            <person name="Heikkinen L."/>
            <person name="Lakso M."/>
            <person name="Fracchia K.M."/>
            <person name="Antoshechkin I."/>
            <person name="Mortazavi A."/>
            <person name="Wong G."/>
            <person name="Sternberg P.W."/>
        </authorList>
    </citation>
    <scope>NUCLEOTIDE SEQUENCE [LARGE SCALE GENOMIC DNA]</scope>
    <source>
        <strain evidence="3">MT8872</strain>
    </source>
</reference>
<accession>A0A7E4V8V6</accession>
<proteinExistence type="predicted"/>
<protein>
    <submittedName>
        <fullName evidence="4">ANK_REP_REGION domain-containing protein</fullName>
    </submittedName>
</protein>
<dbReference type="Pfam" id="PF12796">
    <property type="entry name" value="Ank_2"/>
    <property type="match status" value="2"/>
</dbReference>
<dbReference type="PANTHER" id="PTHR24172:SF4">
    <property type="entry name" value="ANK_REP_REGION DOMAIN-CONTAINING PROTEIN"/>
    <property type="match status" value="1"/>
</dbReference>
<feature type="repeat" description="ANK" evidence="1">
    <location>
        <begin position="366"/>
        <end position="399"/>
    </location>
</feature>
<feature type="repeat" description="ANK" evidence="1">
    <location>
        <begin position="172"/>
        <end position="205"/>
    </location>
</feature>
<sequence>MKNVDYLFYCTFERQISVIHREDVQMFDCLIDEEFIAQSYQDAFANLLPVLDAPSSDKIERWLATGDVASLENLVLDGRSHLLMDKNSVNVSTCEFLEGITQYQAKINAIHKAVEEGDVRRVKSLIDRVQLSTARDRHGMTPLHKALLYGQTNTVRYLLAKYPHCVNCTDHAGRTALHYAAADPNGEHMIKVLQKSGGDAFIEDKYGHTPFYYRTHGKRLNMRTLKDNAVINQLISGQLNRPLLQDLEEDISDWIHTGNIGKLEELVLNGYADLLLGRNHQVDDADAIGFLEVLPQYQAKIQAIHRAIEQGNLRAVKLLTDRKKLALCRDGRGLAPLHKCMVFGRIDIAKYLIRNYPQSVNAMDQNKRTPLHYAAALRDGGYMYKLMRKAGGDPNMFDCNGRPPKYYLKYPGEISLEGMKMDTKQALKQVLHNRVAPSYLETNVQQWLREGNLGKLDQLVLSGCGDLLLDKKSNHPDTQIFLKELPTLLNTIETIHKSIREGSVEKAKELITTKRLALARDKHGCTPLHTAIIYEETEVVRYIAATYPMVLNAPDYNKRTPLHYAAAARDGGHYMKILAKAGADAMAVDNEGRTPDYYRRNAIFDLKLMKEREDEFESLEQNMLDDAPVVDTPPSPESLSASSSLLDSGRHEDDKELDGSRFEKLLNDKLDLPTSDNGLYLARTVAPVLTKALAEVLLRRPTNPIGFISEWLVQYNDDGDSPKN</sequence>
<keyword evidence="1" id="KW-0040">ANK repeat</keyword>
<keyword evidence="3" id="KW-1185">Reference proteome</keyword>
<dbReference type="Proteomes" id="UP000492821">
    <property type="component" value="Unassembled WGS sequence"/>
</dbReference>
<organism evidence="3 4">
    <name type="scientific">Panagrellus redivivus</name>
    <name type="common">Microworm</name>
    <dbReference type="NCBI Taxonomy" id="6233"/>
    <lineage>
        <taxon>Eukaryota</taxon>
        <taxon>Metazoa</taxon>
        <taxon>Ecdysozoa</taxon>
        <taxon>Nematoda</taxon>
        <taxon>Chromadorea</taxon>
        <taxon>Rhabditida</taxon>
        <taxon>Tylenchina</taxon>
        <taxon>Panagrolaimomorpha</taxon>
        <taxon>Panagrolaimoidea</taxon>
        <taxon>Panagrolaimidae</taxon>
        <taxon>Panagrellus</taxon>
    </lineage>
</organism>
<dbReference type="PROSITE" id="PS50088">
    <property type="entry name" value="ANK_REPEAT"/>
    <property type="match status" value="4"/>
</dbReference>
<reference evidence="4" key="2">
    <citation type="submission" date="2020-10" db="UniProtKB">
        <authorList>
            <consortium name="WormBaseParasite"/>
        </authorList>
    </citation>
    <scope>IDENTIFICATION</scope>
</reference>
<evidence type="ECO:0000313" key="3">
    <source>
        <dbReference type="Proteomes" id="UP000492821"/>
    </source>
</evidence>
<dbReference type="InterPro" id="IPR036770">
    <property type="entry name" value="Ankyrin_rpt-contain_sf"/>
</dbReference>
<dbReference type="SMART" id="SM00248">
    <property type="entry name" value="ANK"/>
    <property type="match status" value="8"/>
</dbReference>
<dbReference type="PROSITE" id="PS50297">
    <property type="entry name" value="ANK_REP_REGION"/>
    <property type="match status" value="3"/>
</dbReference>
<evidence type="ECO:0000256" key="2">
    <source>
        <dbReference type="SAM" id="MobiDB-lite"/>
    </source>
</evidence>
<dbReference type="WBParaSite" id="Pan_g17974.t1">
    <property type="protein sequence ID" value="Pan_g17974.t1"/>
    <property type="gene ID" value="Pan_g17974"/>
</dbReference>
<dbReference type="CDD" id="cd22966">
    <property type="entry name" value="DD_DYDC-like"/>
    <property type="match status" value="1"/>
</dbReference>
<name>A0A7E4V8V6_PANRE</name>
<dbReference type="InterPro" id="IPR007858">
    <property type="entry name" value="Dpy-30_motif"/>
</dbReference>
<dbReference type="AlphaFoldDB" id="A0A7E4V8V6"/>
<dbReference type="InterPro" id="IPR049630">
    <property type="entry name" value="DYDC-like_DD"/>
</dbReference>
<dbReference type="Gene3D" id="1.20.890.10">
    <property type="entry name" value="cAMP-dependent protein kinase regulatory subunit, dimerization-anchoring domain"/>
    <property type="match status" value="1"/>
</dbReference>
<dbReference type="SUPFAM" id="SSF48403">
    <property type="entry name" value="Ankyrin repeat"/>
    <property type="match status" value="1"/>
</dbReference>
<feature type="compositionally biased region" description="Low complexity" evidence="2">
    <location>
        <begin position="637"/>
        <end position="647"/>
    </location>
</feature>
<dbReference type="Gene3D" id="1.25.40.20">
    <property type="entry name" value="Ankyrin repeat-containing domain"/>
    <property type="match status" value="3"/>
</dbReference>
<dbReference type="PANTHER" id="PTHR24172">
    <property type="entry name" value="ANK_REP_REGION DOMAIN-CONTAINING PROTEIN"/>
    <property type="match status" value="1"/>
</dbReference>
<dbReference type="InterPro" id="IPR002110">
    <property type="entry name" value="Ankyrin_rpt"/>
</dbReference>
<feature type="repeat" description="ANK" evidence="1">
    <location>
        <begin position="557"/>
        <end position="590"/>
    </location>
</feature>